<protein>
    <submittedName>
        <fullName evidence="1">Uncharacterized protein</fullName>
    </submittedName>
</protein>
<sequence length="83" mass="8773">MVQSVQQRMPAATDICRLPDCLAATLAQPAPVAGSGDSPELGRQLARVRAVLAGETRVRCFQTRGRTTIVSGSCEDAERGGLF</sequence>
<comment type="caution">
    <text evidence="1">The sequence shown here is derived from an EMBL/GenBank/DDBJ whole genome shotgun (WGS) entry which is preliminary data.</text>
</comment>
<dbReference type="Proteomes" id="UP000592820">
    <property type="component" value="Unassembled WGS sequence"/>
</dbReference>
<gene>
    <name evidence="1" type="ORF">HDG41_008060</name>
</gene>
<dbReference type="AlphaFoldDB" id="A0A7W8P707"/>
<organism evidence="1 2">
    <name type="scientific">Paraburkholderia youngii</name>
    <dbReference type="NCBI Taxonomy" id="2782701"/>
    <lineage>
        <taxon>Bacteria</taxon>
        <taxon>Pseudomonadati</taxon>
        <taxon>Pseudomonadota</taxon>
        <taxon>Betaproteobacteria</taxon>
        <taxon>Burkholderiales</taxon>
        <taxon>Burkholderiaceae</taxon>
        <taxon>Paraburkholderia</taxon>
    </lineage>
</organism>
<evidence type="ECO:0000313" key="2">
    <source>
        <dbReference type="Proteomes" id="UP000592820"/>
    </source>
</evidence>
<dbReference type="EMBL" id="JACHDE010000052">
    <property type="protein sequence ID" value="MBB5405961.1"/>
    <property type="molecule type" value="Genomic_DNA"/>
</dbReference>
<proteinExistence type="predicted"/>
<accession>A0A7W8P707</accession>
<reference evidence="1 2" key="1">
    <citation type="submission" date="2020-08" db="EMBL/GenBank/DDBJ databases">
        <title>Genomic Encyclopedia of Type Strains, Phase IV (KMG-V): Genome sequencing to study the core and pangenomes of soil and plant-associated prokaryotes.</title>
        <authorList>
            <person name="Whitman W."/>
        </authorList>
    </citation>
    <scope>NUCLEOTIDE SEQUENCE [LARGE SCALE GENOMIC DNA]</scope>
    <source>
        <strain evidence="1 2">JPY162</strain>
    </source>
</reference>
<dbReference type="RefSeq" id="WP_152855076.1">
    <property type="nucleotide sequence ID" value="NZ_JACHDE010000052.1"/>
</dbReference>
<evidence type="ECO:0000313" key="1">
    <source>
        <dbReference type="EMBL" id="MBB5405961.1"/>
    </source>
</evidence>
<name>A0A7W8P707_9BURK</name>